<evidence type="ECO:0000256" key="3">
    <source>
        <dbReference type="ARBA" id="ARBA00022679"/>
    </source>
</evidence>
<dbReference type="Pfam" id="PF00072">
    <property type="entry name" value="Response_reg"/>
    <property type="match status" value="1"/>
</dbReference>
<reference evidence="13 14" key="1">
    <citation type="journal article" date="2019" name="Int. J. Syst. Evol. Microbiol.">
        <title>The Global Catalogue of Microorganisms (GCM) 10K type strain sequencing project: providing services to taxonomists for standard genome sequencing and annotation.</title>
        <authorList>
            <consortium name="The Broad Institute Genomics Platform"/>
            <consortium name="The Broad Institute Genome Sequencing Center for Infectious Disease"/>
            <person name="Wu L."/>
            <person name="Ma J."/>
        </authorList>
    </citation>
    <scope>NUCLEOTIDE SEQUENCE [LARGE SCALE GENOMIC DNA]</scope>
    <source>
        <strain evidence="13 14">GX26</strain>
    </source>
</reference>
<sequence>MTTRSRVLVVDADATRATETADALATPERETRTLDAADAALTALGDDPIDCVVCERDLDDSSALELLTHVRDVHGDVPFVLLTADGDEALAERAVAHDVSAYVRRVDDWRDRLRTAVARAIDADRDPTGLLKERALDEAPVGITIADARDPELPLIYANDAFEELTGYDREYAMGRNCRFLQGDDSDPESIGEMRAAINAETSVTTELANYTKDGEKFWNRVDIAPVRDATGDVTHFVGFQTDITERVNAERVAERRAAELAAERENLQHVLERIDGLLKDAGQALVEATTRESVETAMCDLVVDNEPYTCAWVGESDLADKSIAPSAIAGGIADGDPLDLLGGDGPVNEAIASGETQVVDVADLPDREWHEALVDDAFATVAIVPLSHRDAKYGVFCAYVDDATALDEREVAILNALGRMAGTAISAVETRRTLTADDIVSLSFAVRNRDAFFVRVAETAGVSLTYAGSMHRDDDRLGLFFTAETDDPDALEAAAADVDGVVDVTVITANDGACLVEFEVENAGLLSTLADYGADIREITASPTNATVEVELPRDANARSLVDHVEAEYDDVELTAYRERERSASTKQEFIASLESQLTDRQLTALRRAYFGEFFEWPRPTSGDDLAESMGIARSTYHQHLRAAERKLVGEFFDRP</sequence>
<dbReference type="InterPro" id="IPR035965">
    <property type="entry name" value="PAS-like_dom_sf"/>
</dbReference>
<keyword evidence="4" id="KW-0418">Kinase</keyword>
<feature type="domain" description="Response regulatory" evidence="10">
    <location>
        <begin position="6"/>
        <end position="120"/>
    </location>
</feature>
<dbReference type="InterPro" id="IPR001789">
    <property type="entry name" value="Sig_transdc_resp-reg_receiver"/>
</dbReference>
<dbReference type="InterPro" id="IPR000014">
    <property type="entry name" value="PAS"/>
</dbReference>
<comment type="caution">
    <text evidence="8">Lacks conserved residue(s) required for the propagation of feature annotation.</text>
</comment>
<dbReference type="Pfam" id="PF04967">
    <property type="entry name" value="HTH_10"/>
    <property type="match status" value="1"/>
</dbReference>
<evidence type="ECO:0000259" key="10">
    <source>
        <dbReference type="PROSITE" id="PS50110"/>
    </source>
</evidence>
<dbReference type="PANTHER" id="PTHR47429:SF2">
    <property type="entry name" value="PROTEIN TWIN LOV 1"/>
    <property type="match status" value="1"/>
</dbReference>
<dbReference type="Gene3D" id="3.40.50.2300">
    <property type="match status" value="1"/>
</dbReference>
<dbReference type="GO" id="GO:0016301">
    <property type="term" value="F:kinase activity"/>
    <property type="evidence" value="ECO:0007669"/>
    <property type="project" value="UniProtKB-KW"/>
</dbReference>
<dbReference type="CDD" id="cd00156">
    <property type="entry name" value="REC"/>
    <property type="match status" value="1"/>
</dbReference>
<dbReference type="SUPFAM" id="SSF55781">
    <property type="entry name" value="GAF domain-like"/>
    <property type="match status" value="1"/>
</dbReference>
<dbReference type="Pfam" id="PF13426">
    <property type="entry name" value="PAS_9"/>
    <property type="match status" value="1"/>
</dbReference>
<evidence type="ECO:0000256" key="4">
    <source>
        <dbReference type="ARBA" id="ARBA00022777"/>
    </source>
</evidence>
<evidence type="ECO:0000256" key="7">
    <source>
        <dbReference type="ARBA" id="ARBA00023163"/>
    </source>
</evidence>
<comment type="caution">
    <text evidence="13">The sequence shown here is derived from an EMBL/GenBank/DDBJ whole genome shotgun (WGS) entry which is preliminary data.</text>
</comment>
<keyword evidence="9" id="KW-0175">Coiled coil</keyword>
<dbReference type="InterPro" id="IPR031803">
    <property type="entry name" value="BAT_GAF/HTH-assoc"/>
</dbReference>
<protein>
    <submittedName>
        <fullName evidence="13">Bacterio-opsin activator domain-containing protein</fullName>
    </submittedName>
</protein>
<accession>A0ABD5VA88</accession>
<keyword evidence="3" id="KW-0808">Transferase</keyword>
<dbReference type="PROSITE" id="PS50110">
    <property type="entry name" value="RESPONSE_REGULATORY"/>
    <property type="match status" value="1"/>
</dbReference>
<gene>
    <name evidence="13" type="ORF">ACFQGB_05510</name>
</gene>
<dbReference type="InterPro" id="IPR007050">
    <property type="entry name" value="HTH_bacterioopsin"/>
</dbReference>
<feature type="domain" description="PAC" evidence="12">
    <location>
        <begin position="202"/>
        <end position="256"/>
    </location>
</feature>
<evidence type="ECO:0000259" key="11">
    <source>
        <dbReference type="PROSITE" id="PS50112"/>
    </source>
</evidence>
<name>A0ABD5VA88_9EURY</name>
<dbReference type="RefSeq" id="WP_336349297.1">
    <property type="nucleotide sequence ID" value="NZ_JAZAQL010000001.1"/>
</dbReference>
<evidence type="ECO:0000256" key="2">
    <source>
        <dbReference type="ARBA" id="ARBA00022643"/>
    </source>
</evidence>
<dbReference type="PROSITE" id="PS50112">
    <property type="entry name" value="PAS"/>
    <property type="match status" value="1"/>
</dbReference>
<dbReference type="SMART" id="SM00448">
    <property type="entry name" value="REC"/>
    <property type="match status" value="1"/>
</dbReference>
<proteinExistence type="predicted"/>
<evidence type="ECO:0000256" key="6">
    <source>
        <dbReference type="ARBA" id="ARBA00023015"/>
    </source>
</evidence>
<evidence type="ECO:0000259" key="12">
    <source>
        <dbReference type="PROSITE" id="PS50113"/>
    </source>
</evidence>
<feature type="domain" description="PAS" evidence="11">
    <location>
        <begin position="133"/>
        <end position="207"/>
    </location>
</feature>
<evidence type="ECO:0000313" key="14">
    <source>
        <dbReference type="Proteomes" id="UP001596395"/>
    </source>
</evidence>
<dbReference type="SMART" id="SM00086">
    <property type="entry name" value="PAC"/>
    <property type="match status" value="1"/>
</dbReference>
<dbReference type="CDD" id="cd00130">
    <property type="entry name" value="PAS"/>
    <property type="match status" value="1"/>
</dbReference>
<dbReference type="Pfam" id="PF15915">
    <property type="entry name" value="BAT"/>
    <property type="match status" value="1"/>
</dbReference>
<organism evidence="13 14">
    <name type="scientific">Halorubellus litoreus</name>
    <dbReference type="NCBI Taxonomy" id="755308"/>
    <lineage>
        <taxon>Archaea</taxon>
        <taxon>Methanobacteriati</taxon>
        <taxon>Methanobacteriota</taxon>
        <taxon>Stenosarchaea group</taxon>
        <taxon>Halobacteria</taxon>
        <taxon>Halobacteriales</taxon>
        <taxon>Halorubellaceae</taxon>
        <taxon>Halorubellus</taxon>
    </lineage>
</organism>
<dbReference type="InterPro" id="IPR001610">
    <property type="entry name" value="PAC"/>
</dbReference>
<keyword evidence="2" id="KW-0288">FMN</keyword>
<keyword evidence="5" id="KW-0157">Chromophore</keyword>
<dbReference type="PROSITE" id="PS50113">
    <property type="entry name" value="PAC"/>
    <property type="match status" value="1"/>
</dbReference>
<dbReference type="InterPro" id="IPR000700">
    <property type="entry name" value="PAS-assoc_C"/>
</dbReference>
<feature type="coiled-coil region" evidence="9">
    <location>
        <begin position="251"/>
        <end position="281"/>
    </location>
</feature>
<evidence type="ECO:0000256" key="5">
    <source>
        <dbReference type="ARBA" id="ARBA00022991"/>
    </source>
</evidence>
<dbReference type="InterPro" id="IPR011006">
    <property type="entry name" value="CheY-like_superfamily"/>
</dbReference>
<dbReference type="Gene3D" id="3.30.450.20">
    <property type="entry name" value="PAS domain"/>
    <property type="match status" value="1"/>
</dbReference>
<evidence type="ECO:0000256" key="1">
    <source>
        <dbReference type="ARBA" id="ARBA00022630"/>
    </source>
</evidence>
<evidence type="ECO:0000256" key="8">
    <source>
        <dbReference type="PROSITE-ProRule" id="PRU00169"/>
    </source>
</evidence>
<keyword evidence="14" id="KW-1185">Reference proteome</keyword>
<dbReference type="AlphaFoldDB" id="A0ABD5VA88"/>
<keyword evidence="1" id="KW-0285">Flavoprotein</keyword>
<dbReference type="InterPro" id="IPR003018">
    <property type="entry name" value="GAF"/>
</dbReference>
<dbReference type="NCBIfam" id="TIGR00229">
    <property type="entry name" value="sensory_box"/>
    <property type="match status" value="1"/>
</dbReference>
<dbReference type="Gene3D" id="3.30.450.40">
    <property type="match status" value="1"/>
</dbReference>
<dbReference type="SUPFAM" id="SSF55785">
    <property type="entry name" value="PYP-like sensor domain (PAS domain)"/>
    <property type="match status" value="1"/>
</dbReference>
<dbReference type="EMBL" id="JBHSXN010000001">
    <property type="protein sequence ID" value="MFC6952312.1"/>
    <property type="molecule type" value="Genomic_DNA"/>
</dbReference>
<dbReference type="InterPro" id="IPR029016">
    <property type="entry name" value="GAF-like_dom_sf"/>
</dbReference>
<dbReference type="PANTHER" id="PTHR47429">
    <property type="entry name" value="PROTEIN TWIN LOV 1"/>
    <property type="match status" value="1"/>
</dbReference>
<keyword evidence="6" id="KW-0805">Transcription regulation</keyword>
<keyword evidence="7" id="KW-0804">Transcription</keyword>
<evidence type="ECO:0000313" key="13">
    <source>
        <dbReference type="EMBL" id="MFC6952312.1"/>
    </source>
</evidence>
<dbReference type="Pfam" id="PF13185">
    <property type="entry name" value="GAF_2"/>
    <property type="match status" value="1"/>
</dbReference>
<dbReference type="SUPFAM" id="SSF52172">
    <property type="entry name" value="CheY-like"/>
    <property type="match status" value="1"/>
</dbReference>
<evidence type="ECO:0000256" key="9">
    <source>
        <dbReference type="SAM" id="Coils"/>
    </source>
</evidence>
<dbReference type="Proteomes" id="UP001596395">
    <property type="component" value="Unassembled WGS sequence"/>
</dbReference>